<accession>A0ABR5FI06</accession>
<name>A0ABR5FI06_9MYCO</name>
<organism evidence="2 3">
    <name type="scientific">Mycolicibacter heraklionensis</name>
    <dbReference type="NCBI Taxonomy" id="512402"/>
    <lineage>
        <taxon>Bacteria</taxon>
        <taxon>Bacillati</taxon>
        <taxon>Actinomycetota</taxon>
        <taxon>Actinomycetes</taxon>
        <taxon>Mycobacteriales</taxon>
        <taxon>Mycobacteriaceae</taxon>
        <taxon>Mycolicibacter</taxon>
    </lineage>
</organism>
<feature type="domain" description="Amine oxidase" evidence="1">
    <location>
        <begin position="446"/>
        <end position="677"/>
    </location>
</feature>
<dbReference type="InterPro" id="IPR036188">
    <property type="entry name" value="FAD/NAD-bd_sf"/>
</dbReference>
<evidence type="ECO:0000313" key="2">
    <source>
        <dbReference type="EMBL" id="KLO30080.1"/>
    </source>
</evidence>
<dbReference type="PANTHER" id="PTHR42923:SF46">
    <property type="entry name" value="AMINE OXIDASE"/>
    <property type="match status" value="1"/>
</dbReference>
<reference evidence="2 3" key="1">
    <citation type="submission" date="2015-05" db="EMBL/GenBank/DDBJ databases">
        <title>Genome sequence of Mycobacterium heraklionense Davo strain.</title>
        <authorList>
            <person name="Greninger A.L."/>
            <person name="Cunningham G."/>
            <person name="Miller S."/>
        </authorList>
    </citation>
    <scope>NUCLEOTIDE SEQUENCE [LARGE SCALE GENOMIC DNA]</scope>
    <source>
        <strain evidence="2 3">Davo</strain>
    </source>
</reference>
<dbReference type="InterPro" id="IPR002937">
    <property type="entry name" value="Amino_oxidase"/>
</dbReference>
<dbReference type="EMBL" id="LDPO01000004">
    <property type="protein sequence ID" value="KLO30080.1"/>
    <property type="molecule type" value="Genomic_DNA"/>
</dbReference>
<dbReference type="RefSeq" id="WP_047318501.1">
    <property type="nucleotide sequence ID" value="NZ_LDPO01000004.1"/>
</dbReference>
<comment type="caution">
    <text evidence="2">The sequence shown here is derived from an EMBL/GenBank/DDBJ whole genome shotgun (WGS) entry which is preliminary data.</text>
</comment>
<protein>
    <submittedName>
        <fullName evidence="2">Amine oxidase</fullName>
    </submittedName>
</protein>
<keyword evidence="3" id="KW-1185">Reference proteome</keyword>
<dbReference type="InterPro" id="IPR050464">
    <property type="entry name" value="Zeta_carotene_desat/Oxidored"/>
</dbReference>
<dbReference type="Gene3D" id="3.90.660.20">
    <property type="entry name" value="Protoporphyrinogen oxidase, mitochondrial, domain 2"/>
    <property type="match status" value="1"/>
</dbReference>
<dbReference type="SUPFAM" id="SSF51905">
    <property type="entry name" value="FAD/NAD(P)-binding domain"/>
    <property type="match status" value="1"/>
</dbReference>
<evidence type="ECO:0000313" key="3">
    <source>
        <dbReference type="Proteomes" id="UP000036464"/>
    </source>
</evidence>
<sequence length="692" mass="76086">MNRPGGKVAILGGGMAGLSAAWRLSEPGWRDRFDSITVYQRGWRLGGKGASSRGRHGRIEEHGLHIWLGSYQNAFTLLRECYAELDRATTDPAAPISIWDQALIPADNVGLADRVGSDWLVWLGSFTRTDGLPGDPDGTGLEMTVVEFTVRALRLVRDFAESLRGTVAPGLTLSIHPDPPPTERWIDAVIDATLAALLALGDPQTARRGLSAVIDGAVAAARAALDYERRPDHRRSWLLLSLMTAVIRGILADHLVTDPRGMRAINDEDFNDWILRHGAHPDVTEFALVRGMYDLVFGYRDADPGQPAFAAGLAVFLTGQVLFGYQGSIFWKMTAGMGDVVIAPLYQALRRRGVEFEFFHRLDALQLDAARQAVDTITFGRQVRLADGLTGYQPLTTVHGLPVFPSAPLTNQLATPDQIPEGGWHALETHWSDSADAESRVLRRGVDFDHIVLAVSLGMLPVVAAELIEDQPEWRQMTTKIQTVATQAFQIWLRACEPALGWNDPGVTLSAYVPPFETWASMPQTLWAEDWPEQDRPATVAYFCGTLDAAWPTDEVGPGYLHRHQQRVHRQVADHLDKHLHRFLPGAAGEDGFDWRLLSGADGETGCAAVETQHVSVNVDPSDRYVQSIPGTDRYRLRADESGYDNLVLAGDWTDSGMNAGCIEAAVMSGLQAANALAGRHRYHRIRGLYLP</sequence>
<gene>
    <name evidence="2" type="ORF">ABW16_07425</name>
</gene>
<dbReference type="Gene3D" id="3.50.50.60">
    <property type="entry name" value="FAD/NAD(P)-binding domain"/>
    <property type="match status" value="1"/>
</dbReference>
<dbReference type="Pfam" id="PF13450">
    <property type="entry name" value="NAD_binding_8"/>
    <property type="match status" value="1"/>
</dbReference>
<dbReference type="PANTHER" id="PTHR42923">
    <property type="entry name" value="PROTOPORPHYRINOGEN OXIDASE"/>
    <property type="match status" value="1"/>
</dbReference>
<proteinExistence type="predicted"/>
<evidence type="ECO:0000259" key="1">
    <source>
        <dbReference type="Pfam" id="PF01593"/>
    </source>
</evidence>
<dbReference type="Pfam" id="PF01593">
    <property type="entry name" value="Amino_oxidase"/>
    <property type="match status" value="1"/>
</dbReference>
<dbReference type="Proteomes" id="UP000036464">
    <property type="component" value="Unassembled WGS sequence"/>
</dbReference>